<name>Q9HIK5_THEAC</name>
<dbReference type="Proteomes" id="UP000001024">
    <property type="component" value="Chromosome"/>
</dbReference>
<gene>
    <name evidence="1" type="ordered locus">Ta1334</name>
</gene>
<evidence type="ECO:0008006" key="3">
    <source>
        <dbReference type="Google" id="ProtNLM"/>
    </source>
</evidence>
<dbReference type="KEGG" id="tac:Ta1334"/>
<protein>
    <recommendedName>
        <fullName evidence="3">Phosphoserine phosphatase</fullName>
    </recommendedName>
</protein>
<dbReference type="PaxDb" id="273075-Ta1334"/>
<dbReference type="STRING" id="273075.gene:9572557"/>
<dbReference type="EnsemblBacteria" id="CAC12455">
    <property type="protein sequence ID" value="CAC12455"/>
    <property type="gene ID" value="CAC12455"/>
</dbReference>
<dbReference type="InterPro" id="IPR023214">
    <property type="entry name" value="HAD_sf"/>
</dbReference>
<sequence length="208" mass="23511">MDGVILRNRNSWEKALSGIYGAGGNRNYAFQSISRHGKKFHVPPGLELRSYIENSFDARDVTYDFHLMADFLSYTGIKSVIISAGVINYARKLSETYHLDDYVANDVMDYRGELKFIRHVDPDRKDLNLDLYLKKFGLKKCEAISIGDSLADYSMRKSSAFFIAFNPVDARLLSLADATAYNFSEVIHIIRAINNISRGESFGTPISD</sequence>
<keyword evidence="2" id="KW-1185">Reference proteome</keyword>
<proteinExistence type="predicted"/>
<accession>Q9HIK5</accession>
<dbReference type="InParanoid" id="Q9HIK5"/>
<dbReference type="EMBL" id="AL445067">
    <property type="protein sequence ID" value="CAC12455.1"/>
    <property type="molecule type" value="Genomic_DNA"/>
</dbReference>
<dbReference type="HOGENOM" id="CLU_1318588_0_0_2"/>
<evidence type="ECO:0000313" key="2">
    <source>
        <dbReference type="Proteomes" id="UP000001024"/>
    </source>
</evidence>
<dbReference type="SUPFAM" id="SSF56784">
    <property type="entry name" value="HAD-like"/>
    <property type="match status" value="1"/>
</dbReference>
<dbReference type="SMR" id="Q9HIK5"/>
<dbReference type="Gene3D" id="3.40.50.1000">
    <property type="entry name" value="HAD superfamily/HAD-like"/>
    <property type="match status" value="1"/>
</dbReference>
<evidence type="ECO:0000313" key="1">
    <source>
        <dbReference type="EMBL" id="CAC12455.1"/>
    </source>
</evidence>
<dbReference type="eggNOG" id="arCOG01158">
    <property type="taxonomic scope" value="Archaea"/>
</dbReference>
<reference evidence="1 2" key="1">
    <citation type="journal article" date="2000" name="Nature">
        <title>The genome sequence of the thermoacidophilic scavenger Thermoplasma acidophilum.</title>
        <authorList>
            <person name="Ruepp A."/>
            <person name="Graml W."/>
            <person name="Santos-Martinez M.L."/>
            <person name="Koretke K.K."/>
            <person name="Volker C."/>
            <person name="Mewes H.W."/>
            <person name="Frishman D."/>
            <person name="Stocker S."/>
            <person name="Lupas A.N."/>
            <person name="Baumeister W."/>
        </authorList>
    </citation>
    <scope>NUCLEOTIDE SEQUENCE [LARGE SCALE GENOMIC DNA]</scope>
    <source>
        <strain evidence="2">ATCC 25905 / DSM 1728 / JCM 9062 / NBRC 15155 / AMRC-C165</strain>
    </source>
</reference>
<organism evidence="1 2">
    <name type="scientific">Thermoplasma acidophilum (strain ATCC 25905 / DSM 1728 / JCM 9062 / NBRC 15155 / AMRC-C165)</name>
    <dbReference type="NCBI Taxonomy" id="273075"/>
    <lineage>
        <taxon>Archaea</taxon>
        <taxon>Methanobacteriati</taxon>
        <taxon>Thermoplasmatota</taxon>
        <taxon>Thermoplasmata</taxon>
        <taxon>Thermoplasmatales</taxon>
        <taxon>Thermoplasmataceae</taxon>
        <taxon>Thermoplasma</taxon>
    </lineage>
</organism>
<dbReference type="InterPro" id="IPR036412">
    <property type="entry name" value="HAD-like_sf"/>
</dbReference>
<dbReference type="AlphaFoldDB" id="Q9HIK5"/>